<dbReference type="RefSeq" id="WP_071488685.1">
    <property type="nucleotide sequence ID" value="NZ_LT629708.1"/>
</dbReference>
<evidence type="ECO:0000313" key="3">
    <source>
        <dbReference type="EMBL" id="OIN11388.1"/>
    </source>
</evidence>
<feature type="region of interest" description="Disordered" evidence="1">
    <location>
        <begin position="1"/>
        <end position="22"/>
    </location>
</feature>
<reference evidence="3 5" key="1">
    <citation type="submission" date="2016-08" db="EMBL/GenBank/DDBJ databases">
        <title>Draft genome sequence of the type strain of Pseudomonas extremorientalis LMG 19695T isolated from drinking water reservoir.</title>
        <authorList>
            <person name="Tambong J.T."/>
        </authorList>
    </citation>
    <scope>NUCLEOTIDE SEQUENCE [LARGE SCALE GENOMIC DNA]</scope>
    <source>
        <strain evidence="3 5">LMG 19695</strain>
    </source>
</reference>
<organism evidence="3 5">
    <name type="scientific">Pseudomonas extremorientalis</name>
    <dbReference type="NCBI Taxonomy" id="169669"/>
    <lineage>
        <taxon>Bacteria</taxon>
        <taxon>Pseudomonadati</taxon>
        <taxon>Pseudomonadota</taxon>
        <taxon>Gammaproteobacteria</taxon>
        <taxon>Pseudomonadales</taxon>
        <taxon>Pseudomonadaceae</taxon>
        <taxon>Pseudomonas</taxon>
    </lineage>
</organism>
<dbReference type="Pfam" id="PF20178">
    <property type="entry name" value="ToxA_N"/>
    <property type="match status" value="1"/>
</dbReference>
<dbReference type="Proteomes" id="UP000181686">
    <property type="component" value="Unassembled WGS sequence"/>
</dbReference>
<dbReference type="EMBL" id="MDGK01000015">
    <property type="protein sequence ID" value="OIN11388.1"/>
    <property type="molecule type" value="Genomic_DNA"/>
</dbReference>
<name>A0A1H0VA87_9PSED</name>
<evidence type="ECO:0000256" key="1">
    <source>
        <dbReference type="SAM" id="MobiDB-lite"/>
    </source>
</evidence>
<gene>
    <name evidence="3" type="ORF">BFN10_04660</name>
    <name evidence="4" type="ORF">SAMN04490184_4697</name>
</gene>
<feature type="region of interest" description="Disordered" evidence="1">
    <location>
        <begin position="1256"/>
        <end position="1288"/>
    </location>
</feature>
<proteinExistence type="predicted"/>
<sequence length="1387" mass="154087">MYQSSLPPSDAPEPLLPVNGPADLSQPVTLPVVPAANQTGDTQQVLLIQALGRFNTQTDELLQQQPNLETVYQQQLAALFPELQRPINPNHIFYSRYREDVPGQKQWLGSEPLGSLLARLRGPDAQAYLTQESGAFYRESGTVDEAKRLSAASPTATLAGVLEIAFTVKLNEFWRDREGDQPTLEERLVDLRRQVLAHQLALRTLDGTLSAASRTLADTVLKYPTAAARKKVFPTGPRPAVYRLALDNGSEFAAAFILNATGGTPPVGNVLLFSPGEGFEEFENLARLNETVAARVRASDPAGQRLIASLPLAAQAHASDTPILASDPPRIEADVIADHVRSLRVRQYFNTRKALRQQTLPLAGELALVADLAPHLDVSAALAARNLRLVAPHDPVWLSTASPADQQLYRQLETTLVDNNEALRPLLEQISTLPAFAEDETRKVLSRQKPEYANVDLDVHKSLVRLRVSTSMPVKVTGYRDDESETVYICEDPQLDIPLVLTEQTLTFGTWNVKEVVDLRTLGSYARRNIDAWSPHELHRTITATADLFDTRGEKVGRLDNADLRALALQADIGQQYAAYLRAAFAPDGEGRAFASAWQRANAARMRKDALESRLNPAVNDLFIFKTPGGGLDWVQAVAQHPDPTTRPKVGQFDIEVNLLVMGGGLEGGQGGQVINGVLVIQRKGTRPGGVCVLYTPEAPDDAPFRELVLGLAELDTLKAKPEWRAYFSQRMATHDVRELSRVFNDTRSVHRYALTPVTGELHAYLYSAHLGFQLSHADYRSRTNAEIALESAVNGFLFSVEVADFLLGLSLFKALRRLAHRYIVRGVRNAQKLGRSIPGLIRKIGEDKKASIVLAKPSIRPLDPAWVDVAEYRLPHSIDALFDVEAFAQTHHFRLSRAMGALSFMDSRNQHFVAMMGNDGRYYLYASHVEEGARFIKHPTGNKPDFMVVPGDAKSWKPRFERTTRGGGSVLGVLGGRTAEQQVHDDLIAAMRIYFSATHGEAMLKEVTVSQKRRLLDNALERLSVDEATFRRIVWGQRGVPAPRLRETLLNIEFEANLYTHLNKTTYFLSGQFTLSSEEMENLFIKIKRIVGRNDDFSKHVVASISIIDQDTGATFVGYAFTQKQLNSLTKFDNKFHLSTWRQETLEAFVREKGRTKIVQDIATQHNISFNEALKKLLEAQSIQEALETFRIERRREFLLKLGVDSFSDDFKKAGIPYIVLSHGERTGAVSSFKAVDSVTVAEFERTIPKFSTPLEFQPAHPPLPRGERLPQRPQTPVPPSPVTPSGDGAAHIVRFDELMETQLSLLPANAKSKIDEIVQDIQGGRVSGKKIGSYSYVDLPQLDPGAGRGRWRVALEKTGKDGEKDVYVLRGIIDYHGSRRKTWGL</sequence>
<protein>
    <recommendedName>
        <fullName evidence="2">Dermonecrotic toxin N-terminal domain-containing protein</fullName>
    </recommendedName>
</protein>
<accession>A0A1H0VA87</accession>
<evidence type="ECO:0000313" key="6">
    <source>
        <dbReference type="Proteomes" id="UP000182654"/>
    </source>
</evidence>
<evidence type="ECO:0000313" key="5">
    <source>
        <dbReference type="Proteomes" id="UP000181686"/>
    </source>
</evidence>
<evidence type="ECO:0000313" key="4">
    <source>
        <dbReference type="EMBL" id="SDP75360.1"/>
    </source>
</evidence>
<keyword evidence="6" id="KW-1185">Reference proteome</keyword>
<dbReference type="EMBL" id="LT629708">
    <property type="protein sequence ID" value="SDP75360.1"/>
    <property type="molecule type" value="Genomic_DNA"/>
</dbReference>
<evidence type="ECO:0000259" key="2">
    <source>
        <dbReference type="Pfam" id="PF20178"/>
    </source>
</evidence>
<feature type="compositionally biased region" description="Pro residues" evidence="1">
    <location>
        <begin position="1275"/>
        <end position="1284"/>
    </location>
</feature>
<dbReference type="InterPro" id="IPR046673">
    <property type="entry name" value="ToxA_N"/>
</dbReference>
<dbReference type="Proteomes" id="UP000182654">
    <property type="component" value="Chromosome I"/>
</dbReference>
<reference evidence="4 6" key="2">
    <citation type="submission" date="2016-10" db="EMBL/GenBank/DDBJ databases">
        <authorList>
            <person name="Varghese N."/>
            <person name="Submissions S."/>
        </authorList>
    </citation>
    <scope>NUCLEOTIDE SEQUENCE [LARGE SCALE GENOMIC DNA]</scope>
    <source>
        <strain evidence="4 6">BS2774</strain>
    </source>
</reference>
<feature type="domain" description="Dermonecrotic toxin N-terminal" evidence="2">
    <location>
        <begin position="428"/>
        <end position="732"/>
    </location>
</feature>